<accession>A0A0D2HEP9</accession>
<name>A0A0D2HEP9_9EURO</name>
<evidence type="ECO:0000256" key="1">
    <source>
        <dbReference type="SAM" id="MobiDB-lite"/>
    </source>
</evidence>
<evidence type="ECO:0000259" key="2">
    <source>
        <dbReference type="PROSITE" id="PS50800"/>
    </source>
</evidence>
<dbReference type="InterPro" id="IPR003034">
    <property type="entry name" value="SAP_dom"/>
</dbReference>
<organism evidence="3 4">
    <name type="scientific">Rhinocladiella mackenziei CBS 650.93</name>
    <dbReference type="NCBI Taxonomy" id="1442369"/>
    <lineage>
        <taxon>Eukaryota</taxon>
        <taxon>Fungi</taxon>
        <taxon>Dikarya</taxon>
        <taxon>Ascomycota</taxon>
        <taxon>Pezizomycotina</taxon>
        <taxon>Eurotiomycetes</taxon>
        <taxon>Chaetothyriomycetidae</taxon>
        <taxon>Chaetothyriales</taxon>
        <taxon>Herpotrichiellaceae</taxon>
        <taxon>Rhinocladiella</taxon>
    </lineage>
</organism>
<proteinExistence type="predicted"/>
<gene>
    <name evidence="3" type="ORF">Z518_00181</name>
</gene>
<feature type="compositionally biased region" description="Basic and acidic residues" evidence="1">
    <location>
        <begin position="126"/>
        <end position="140"/>
    </location>
</feature>
<protein>
    <recommendedName>
        <fullName evidence="2">SAP domain-containing protein</fullName>
    </recommendedName>
</protein>
<dbReference type="RefSeq" id="XP_013276239.1">
    <property type="nucleotide sequence ID" value="XM_013420785.1"/>
</dbReference>
<dbReference type="VEuPathDB" id="FungiDB:Z518_00181"/>
<dbReference type="PROSITE" id="PS50800">
    <property type="entry name" value="SAP"/>
    <property type="match status" value="1"/>
</dbReference>
<dbReference type="HOGENOM" id="CLU_739980_0_0_1"/>
<sequence>MAGSKRPLDELDGNDANSQPASKRASKESAVGKENLAPSYGGLTKSRLCTLLQDRSLPASGNKQDLIRKLEEYDELIYSQDESGRQETPNHLATIESEFDFIAICRPLFDIEEEIEEMDQSGDEMSMGKHSDEAKKPESTCDSKSCICENSAADHPQWKWLLTKDGYQMAGDLERELHVRNQYAASEYYPEDWSGYAFQEVVENQLVNFDWETRKKTSSPAKLWSLIEGFAWLLLDQEFWLYIYDSDRAFATVKLIGRAVFYTLNVFEKRGLLRPDSPVKNIGLVLAILRYNLRFWPGHEDKPELEWCEAAIEEAQKRGIEFKGAPYGVEKSLKSAGINGLESRNSHSKWKRFQWSREVGLRRRRLPLHSADDQ</sequence>
<feature type="domain" description="SAP" evidence="2">
    <location>
        <begin position="40"/>
        <end position="74"/>
    </location>
</feature>
<dbReference type="GeneID" id="25288252"/>
<dbReference type="EMBL" id="KN847475">
    <property type="protein sequence ID" value="KIX09103.1"/>
    <property type="molecule type" value="Genomic_DNA"/>
</dbReference>
<reference evidence="3 4" key="1">
    <citation type="submission" date="2015-01" db="EMBL/GenBank/DDBJ databases">
        <title>The Genome Sequence of Rhinocladiella mackenzie CBS 650.93.</title>
        <authorList>
            <consortium name="The Broad Institute Genomics Platform"/>
            <person name="Cuomo C."/>
            <person name="de Hoog S."/>
            <person name="Gorbushina A."/>
            <person name="Stielow B."/>
            <person name="Teixiera M."/>
            <person name="Abouelleil A."/>
            <person name="Chapman S.B."/>
            <person name="Priest M."/>
            <person name="Young S.K."/>
            <person name="Wortman J."/>
            <person name="Nusbaum C."/>
            <person name="Birren B."/>
        </authorList>
    </citation>
    <scope>NUCLEOTIDE SEQUENCE [LARGE SCALE GENOMIC DNA]</scope>
    <source>
        <strain evidence="3 4">CBS 650.93</strain>
    </source>
</reference>
<dbReference type="AlphaFoldDB" id="A0A0D2HEP9"/>
<dbReference type="Proteomes" id="UP000053617">
    <property type="component" value="Unassembled WGS sequence"/>
</dbReference>
<feature type="region of interest" description="Disordered" evidence="1">
    <location>
        <begin position="119"/>
        <end position="140"/>
    </location>
</feature>
<evidence type="ECO:0000313" key="3">
    <source>
        <dbReference type="EMBL" id="KIX09103.1"/>
    </source>
</evidence>
<dbReference type="InterPro" id="IPR036361">
    <property type="entry name" value="SAP_dom_sf"/>
</dbReference>
<dbReference type="Gene3D" id="1.10.720.30">
    <property type="entry name" value="SAP domain"/>
    <property type="match status" value="1"/>
</dbReference>
<dbReference type="SUPFAM" id="SSF68906">
    <property type="entry name" value="SAP domain"/>
    <property type="match status" value="1"/>
</dbReference>
<feature type="region of interest" description="Disordered" evidence="1">
    <location>
        <begin position="1"/>
        <end position="41"/>
    </location>
</feature>
<evidence type="ECO:0000313" key="4">
    <source>
        <dbReference type="Proteomes" id="UP000053617"/>
    </source>
</evidence>
<keyword evidence="4" id="KW-1185">Reference proteome</keyword>
<dbReference type="OrthoDB" id="10037289at2759"/>
<dbReference type="Pfam" id="PF02037">
    <property type="entry name" value="SAP"/>
    <property type="match status" value="1"/>
</dbReference>